<feature type="region of interest" description="Disordered" evidence="1">
    <location>
        <begin position="1"/>
        <end position="20"/>
    </location>
</feature>
<evidence type="ECO:0000256" key="1">
    <source>
        <dbReference type="SAM" id="MobiDB-lite"/>
    </source>
</evidence>
<keyword evidence="3" id="KW-1185">Reference proteome</keyword>
<dbReference type="AlphaFoldDB" id="A0A843U8Z4"/>
<name>A0A843U8Z4_COLES</name>
<sequence length="251" mass="27763">MAERRDLGGGGEGVGEDPTQRMIERIWESLTEIRVRLDQQPLVQPAAAVPPFPEEAVPVAPVPPPPGVEVPPVVPVQPVVPIQKMKREHFRTLQQGNLSVLEYQMRFIALSRSRNSFKEAVVEAGNRVFSKEVFSRAAATDRRFQKNLNKQGIAHILESRLMVEEPSSSNSPFSGQQNRAEVHQLGLTSFHCEDATWSGGNVVRALFFAFFAKDPGLGFAPAKATTLGIVTKSRHRDTSRSEGDLSCRRVL</sequence>
<evidence type="ECO:0008006" key="4">
    <source>
        <dbReference type="Google" id="ProtNLM"/>
    </source>
</evidence>
<evidence type="ECO:0000313" key="3">
    <source>
        <dbReference type="Proteomes" id="UP000652761"/>
    </source>
</evidence>
<dbReference type="Proteomes" id="UP000652761">
    <property type="component" value="Unassembled WGS sequence"/>
</dbReference>
<gene>
    <name evidence="2" type="ORF">Taro_012418</name>
</gene>
<organism evidence="2 3">
    <name type="scientific">Colocasia esculenta</name>
    <name type="common">Wild taro</name>
    <name type="synonym">Arum esculentum</name>
    <dbReference type="NCBI Taxonomy" id="4460"/>
    <lineage>
        <taxon>Eukaryota</taxon>
        <taxon>Viridiplantae</taxon>
        <taxon>Streptophyta</taxon>
        <taxon>Embryophyta</taxon>
        <taxon>Tracheophyta</taxon>
        <taxon>Spermatophyta</taxon>
        <taxon>Magnoliopsida</taxon>
        <taxon>Liliopsida</taxon>
        <taxon>Araceae</taxon>
        <taxon>Aroideae</taxon>
        <taxon>Colocasieae</taxon>
        <taxon>Colocasia</taxon>
    </lineage>
</organism>
<dbReference type="EMBL" id="NMUH01000485">
    <property type="protein sequence ID" value="MQL79975.1"/>
    <property type="molecule type" value="Genomic_DNA"/>
</dbReference>
<reference evidence="2" key="1">
    <citation type="submission" date="2017-07" db="EMBL/GenBank/DDBJ databases">
        <title>Taro Niue Genome Assembly and Annotation.</title>
        <authorList>
            <person name="Atibalentja N."/>
            <person name="Keating K."/>
            <person name="Fields C.J."/>
        </authorList>
    </citation>
    <scope>NUCLEOTIDE SEQUENCE</scope>
    <source>
        <strain evidence="2">Niue_2</strain>
        <tissue evidence="2">Leaf</tissue>
    </source>
</reference>
<comment type="caution">
    <text evidence="2">The sequence shown here is derived from an EMBL/GenBank/DDBJ whole genome shotgun (WGS) entry which is preliminary data.</text>
</comment>
<proteinExistence type="predicted"/>
<protein>
    <recommendedName>
        <fullName evidence="4">Retrotransposon gag domain-containing protein</fullName>
    </recommendedName>
</protein>
<accession>A0A843U8Z4</accession>
<evidence type="ECO:0000313" key="2">
    <source>
        <dbReference type="EMBL" id="MQL79975.1"/>
    </source>
</evidence>